<dbReference type="Gene3D" id="2.20.25.30">
    <property type="match status" value="1"/>
</dbReference>
<keyword evidence="6" id="KW-0862">Zinc</keyword>
<evidence type="ECO:0000256" key="1">
    <source>
        <dbReference type="ARBA" id="ARBA00003058"/>
    </source>
</evidence>
<dbReference type="InterPro" id="IPR011331">
    <property type="entry name" value="Ribosomal_eL37/eL43"/>
</dbReference>
<evidence type="ECO:0000256" key="3">
    <source>
        <dbReference type="ARBA" id="ARBA00022723"/>
    </source>
</evidence>
<dbReference type="AlphaFoldDB" id="A0A0U2IGH5"/>
<keyword evidence="9" id="KW-0687">Ribonucleoprotein</keyword>
<comment type="function">
    <text evidence="1">Binds to the 23S rRNA.</text>
</comment>
<keyword evidence="4" id="KW-0699">rRNA-binding</keyword>
<dbReference type="PANTHER" id="PTHR10768:SF0">
    <property type="entry name" value="RIBOSOMAL PROTEIN L37"/>
    <property type="match status" value="1"/>
</dbReference>
<evidence type="ECO:0000256" key="5">
    <source>
        <dbReference type="ARBA" id="ARBA00022771"/>
    </source>
</evidence>
<organism evidence="10">
    <name type="scientific">Calanus sinicus</name>
    <name type="common">Copepod</name>
    <dbReference type="NCBI Taxonomy" id="114070"/>
    <lineage>
        <taxon>Eukaryota</taxon>
        <taxon>Metazoa</taxon>
        <taxon>Ecdysozoa</taxon>
        <taxon>Arthropoda</taxon>
        <taxon>Crustacea</taxon>
        <taxon>Multicrustacea</taxon>
        <taxon>Hexanauplia</taxon>
        <taxon>Copepoda</taxon>
        <taxon>Calanoida</taxon>
        <taxon>Calanidae</taxon>
        <taxon>Calanus</taxon>
    </lineage>
</organism>
<keyword evidence="7" id="KW-0694">RNA-binding</keyword>
<evidence type="ECO:0000256" key="4">
    <source>
        <dbReference type="ARBA" id="ARBA00022730"/>
    </source>
</evidence>
<reference evidence="10" key="1">
    <citation type="journal article" date="2015" name="Sci. Rep.">
        <title>Spliced leader RNA trans-splicing discovered in copepods.</title>
        <authorList>
            <person name="Yang F."/>
            <person name="Xu D."/>
            <person name="Zhuang Y."/>
            <person name="Yi X."/>
            <person name="Huang Y."/>
            <person name="Chen H."/>
            <person name="Lin S."/>
            <person name="Campbell D.A."/>
            <person name="Sturm N.R."/>
            <person name="Liu G."/>
            <person name="Zhang H."/>
        </authorList>
    </citation>
    <scope>NUCLEOTIDE SEQUENCE</scope>
</reference>
<evidence type="ECO:0000256" key="7">
    <source>
        <dbReference type="ARBA" id="ARBA00022884"/>
    </source>
</evidence>
<dbReference type="SUPFAM" id="SSF57829">
    <property type="entry name" value="Zn-binding ribosomal proteins"/>
    <property type="match status" value="1"/>
</dbReference>
<dbReference type="EMBL" id="KT755161">
    <property type="protein sequence ID" value="ALS04995.1"/>
    <property type="molecule type" value="mRNA"/>
</dbReference>
<sequence>MTKGTSSFGKRRNKTHTLRRRCGKVAFHIQKKVCAPCGYPQAKIRKYNWSIKAKRRKTTGTGRMRHLDIVRRKFRNGFREQTQAVSQKKST</sequence>
<evidence type="ECO:0000256" key="2">
    <source>
        <dbReference type="ARBA" id="ARBA00009805"/>
    </source>
</evidence>
<keyword evidence="8 10" id="KW-0689">Ribosomal protein</keyword>
<accession>A0A0U2IGH5</accession>
<dbReference type="PANTHER" id="PTHR10768">
    <property type="entry name" value="60S RIBOSOMAL PROTEIN L37"/>
    <property type="match status" value="1"/>
</dbReference>
<evidence type="ECO:0000256" key="8">
    <source>
        <dbReference type="ARBA" id="ARBA00022980"/>
    </source>
</evidence>
<dbReference type="InterPro" id="IPR011332">
    <property type="entry name" value="Ribosomal_zn-bd"/>
</dbReference>
<dbReference type="GO" id="GO:0008270">
    <property type="term" value="F:zinc ion binding"/>
    <property type="evidence" value="ECO:0007669"/>
    <property type="project" value="UniProtKB-KW"/>
</dbReference>
<keyword evidence="3" id="KW-0479">Metal-binding</keyword>
<evidence type="ECO:0000256" key="9">
    <source>
        <dbReference type="ARBA" id="ARBA00023274"/>
    </source>
</evidence>
<dbReference type="InterPro" id="IPR001569">
    <property type="entry name" value="Ribosomal_eL37"/>
</dbReference>
<dbReference type="FunFam" id="2.20.25.30:FF:000001">
    <property type="entry name" value="Ribosomal protein L37"/>
    <property type="match status" value="1"/>
</dbReference>
<dbReference type="GO" id="GO:0003735">
    <property type="term" value="F:structural constituent of ribosome"/>
    <property type="evidence" value="ECO:0007669"/>
    <property type="project" value="InterPro"/>
</dbReference>
<proteinExistence type="evidence at transcript level"/>
<evidence type="ECO:0000256" key="6">
    <source>
        <dbReference type="ARBA" id="ARBA00022833"/>
    </source>
</evidence>
<name>A0A0U2IGH5_CALSV</name>
<comment type="similarity">
    <text evidence="2">Belongs to the eukaryotic ribosomal protein eL37 family.</text>
</comment>
<dbReference type="GO" id="GO:0019843">
    <property type="term" value="F:rRNA binding"/>
    <property type="evidence" value="ECO:0007669"/>
    <property type="project" value="UniProtKB-KW"/>
</dbReference>
<dbReference type="GO" id="GO:0006412">
    <property type="term" value="P:translation"/>
    <property type="evidence" value="ECO:0007669"/>
    <property type="project" value="InterPro"/>
</dbReference>
<keyword evidence="5" id="KW-0863">Zinc-finger</keyword>
<dbReference type="GO" id="GO:0022625">
    <property type="term" value="C:cytosolic large ribosomal subunit"/>
    <property type="evidence" value="ECO:0007669"/>
    <property type="project" value="TreeGrafter"/>
</dbReference>
<dbReference type="Pfam" id="PF01907">
    <property type="entry name" value="Ribosomal_L37e"/>
    <property type="match status" value="1"/>
</dbReference>
<evidence type="ECO:0000313" key="10">
    <source>
        <dbReference type="EMBL" id="ALS04995.1"/>
    </source>
</evidence>
<protein>
    <submittedName>
        <fullName evidence="10">60S ribosomal protein L37</fullName>
    </submittedName>
</protein>